<reference evidence="2 3" key="1">
    <citation type="submission" date="2022-05" db="EMBL/GenBank/DDBJ databases">
        <authorList>
            <person name="Park J.-S."/>
        </authorList>
    </citation>
    <scope>NUCLEOTIDE SEQUENCE [LARGE SCALE GENOMIC DNA]</scope>
    <source>
        <strain evidence="2 3">2012CJ34-2</strain>
    </source>
</reference>
<dbReference type="RefSeq" id="WP_249699048.1">
    <property type="nucleotide sequence ID" value="NZ_JAMFLX010000009.1"/>
</dbReference>
<comment type="caution">
    <text evidence="2">The sequence shown here is derived from an EMBL/GenBank/DDBJ whole genome shotgun (WGS) entry which is preliminary data.</text>
</comment>
<protein>
    <submittedName>
        <fullName evidence="2">Uncharacterized protein</fullName>
    </submittedName>
</protein>
<evidence type="ECO:0000313" key="2">
    <source>
        <dbReference type="EMBL" id="MCL6269930.1"/>
    </source>
</evidence>
<dbReference type="Proteomes" id="UP001203338">
    <property type="component" value="Unassembled WGS sequence"/>
</dbReference>
<gene>
    <name evidence="2" type="ORF">M3P05_08265</name>
</gene>
<evidence type="ECO:0000256" key="1">
    <source>
        <dbReference type="SAM" id="SignalP"/>
    </source>
</evidence>
<keyword evidence="3" id="KW-1185">Reference proteome</keyword>
<feature type="chain" id="PRO_5045956025" evidence="1">
    <location>
        <begin position="32"/>
        <end position="886"/>
    </location>
</feature>
<keyword evidence="1" id="KW-0732">Signal</keyword>
<feature type="signal peptide" evidence="1">
    <location>
        <begin position="1"/>
        <end position="31"/>
    </location>
</feature>
<dbReference type="EMBL" id="JAMFLX010000009">
    <property type="protein sequence ID" value="MCL6269930.1"/>
    <property type="molecule type" value="Genomic_DNA"/>
</dbReference>
<organism evidence="2 3">
    <name type="scientific">Parendozoicomonas callyspongiae</name>
    <dbReference type="NCBI Taxonomy" id="2942213"/>
    <lineage>
        <taxon>Bacteria</taxon>
        <taxon>Pseudomonadati</taxon>
        <taxon>Pseudomonadota</taxon>
        <taxon>Gammaproteobacteria</taxon>
        <taxon>Oceanospirillales</taxon>
        <taxon>Endozoicomonadaceae</taxon>
        <taxon>Parendozoicomonas</taxon>
    </lineage>
</organism>
<accession>A0ABT0PEX5</accession>
<evidence type="ECO:0000313" key="3">
    <source>
        <dbReference type="Proteomes" id="UP001203338"/>
    </source>
</evidence>
<dbReference type="Gene3D" id="1.10.510.10">
    <property type="entry name" value="Transferase(Phosphotransferase) domain 1"/>
    <property type="match status" value="1"/>
</dbReference>
<name>A0ABT0PEX5_9GAMM</name>
<dbReference type="SUPFAM" id="SSF56112">
    <property type="entry name" value="Protein kinase-like (PK-like)"/>
    <property type="match status" value="1"/>
</dbReference>
<sequence>MKSLYILCPQWCVKTLGILATLMMCAQPAYSGYTVLIAKGGSQVVVSLPDNHFFTDEILGMIKAKGLVLSREKPDGTESAPDGYQQFSAVHSLVKKLSLPYAVDEKFTDLQRKAEEDGRYYYRPPSLLPNGHFTISVPELKAGQIWQDLKIANEQSLPGQLQWLFVMPETQSDNKMEVPESPSCTIFDLQSEANAVHVNILQDDDIAKIKEQGSESSEGGESPAESIVPNNLYLLRDFYHSLRDFRDHDRGAESGPLNLGADDVAARQQRIAEYAKASLELGSYYHLRWWFHSGLGWNVIEQYFYGDLQKSKGEREKGLDVLLNLLADLPKPLVKGALIKAGALGAARTIPGPWVGENLLKIYVDRQVATRLGAVPDYFLSRDDFKALIDLGPSTRDYGSIRALFYLGNPDVNSLVPSDFASSMGHGSWLMAISEYLIPKGRFTRKLLHDLYGHRHPPAIPRQEDLNKNVKELSDWWELDSKGGARRQVMLPRDFPYDKMYFHEITDARSGNTSVDTFSVYKEAHLSPLRETVTLKLWHQEITQSQRQEELAFYRSIDKAIFARGRGWVAQAFIPAVEHILLDIGGDRDYELTGLILPAVGLSLKEAMILNDEKSLLQIIEIFKQIASDITWAHKRNIVFSTYKAFNVETALKPANIRINGRGKAVCTSFIHAQSGNSLLHTQGKNWDEEKQADGLSFGRLMIECLLRQEQEDYQAALRAAEEQQKQDLLGSFQSWLKNRLLSHAIELMKGDTSIASIKSQINELSNLIVKPDGGAQSVPSSAAAQNPMPVDREYATCNTCKKLFSSHIPDKNATYFVPLSALGPVGPGARCRGCVEKQSGATLGDMFRDDVSLRETLGDGCRQYDQSQALVHRVTRFFRSFQLGK</sequence>
<proteinExistence type="predicted"/>
<dbReference type="InterPro" id="IPR011009">
    <property type="entry name" value="Kinase-like_dom_sf"/>
</dbReference>